<dbReference type="InterPro" id="IPR008427">
    <property type="entry name" value="Extracellular_membr_CFEM_dom"/>
</dbReference>
<dbReference type="Proteomes" id="UP001408356">
    <property type="component" value="Unassembled WGS sequence"/>
</dbReference>
<feature type="binding site" description="axial binding residue" evidence="9">
    <location>
        <position position="53"/>
    </location>
    <ligand>
        <name>heme</name>
        <dbReference type="ChEBI" id="CHEBI:30413"/>
    </ligand>
    <ligandPart>
        <name>Fe</name>
        <dbReference type="ChEBI" id="CHEBI:18248"/>
    </ligandPart>
</feature>
<keyword evidence="5" id="KW-0472">Membrane</keyword>
<evidence type="ECO:0000256" key="6">
    <source>
        <dbReference type="ARBA" id="ARBA00022729"/>
    </source>
</evidence>
<keyword evidence="13" id="KW-1185">Reference proteome</keyword>
<keyword evidence="9" id="KW-0408">Iron</keyword>
<proteinExistence type="inferred from homology"/>
<evidence type="ECO:0000256" key="1">
    <source>
        <dbReference type="ARBA" id="ARBA00004589"/>
    </source>
</evidence>
<dbReference type="Pfam" id="PF05730">
    <property type="entry name" value="CFEM"/>
    <property type="match status" value="1"/>
</dbReference>
<reference evidence="12 13" key="1">
    <citation type="journal article" date="2024" name="J. Plant Pathol.">
        <title>Sequence and assembly of the genome of Seiridium unicorne, isolate CBS 538.82, causal agent of cypress canker disease.</title>
        <authorList>
            <person name="Scali E."/>
            <person name="Rocca G.D."/>
            <person name="Danti R."/>
            <person name="Garbelotto M."/>
            <person name="Barberini S."/>
            <person name="Baroncelli R."/>
            <person name="Emiliani G."/>
        </authorList>
    </citation>
    <scope>NUCLEOTIDE SEQUENCE [LARGE SCALE GENOMIC DNA]</scope>
    <source>
        <strain evidence="12 13">BM-138-508</strain>
    </source>
</reference>
<accession>A0ABR2UV94</accession>
<evidence type="ECO:0000259" key="11">
    <source>
        <dbReference type="PROSITE" id="PS52012"/>
    </source>
</evidence>
<protein>
    <recommendedName>
        <fullName evidence="11">CFEM domain-containing protein</fullName>
    </recommendedName>
</protein>
<feature type="signal peptide" evidence="10">
    <location>
        <begin position="1"/>
        <end position="17"/>
    </location>
</feature>
<sequence>MQFTYLAISLFAALTTAQSSNSTSLPDLVSQLPTCASDCLKSGASSAGCNVTDFTCLCGTGQSNFKTAAGICVATSSCTSAEQSQLINLAGEICTDVSDGASSSDLASASAVATSILATASPSSTTGSNAAATPMVGIGMMGGVAALAAFAL</sequence>
<evidence type="ECO:0000313" key="12">
    <source>
        <dbReference type="EMBL" id="KAK9418230.1"/>
    </source>
</evidence>
<evidence type="ECO:0000256" key="3">
    <source>
        <dbReference type="ARBA" id="ARBA00010031"/>
    </source>
</evidence>
<evidence type="ECO:0000256" key="9">
    <source>
        <dbReference type="PROSITE-ProRule" id="PRU01356"/>
    </source>
</evidence>
<dbReference type="EMBL" id="JARVKF010000392">
    <property type="protein sequence ID" value="KAK9418230.1"/>
    <property type="molecule type" value="Genomic_DNA"/>
</dbReference>
<evidence type="ECO:0000256" key="10">
    <source>
        <dbReference type="SAM" id="SignalP"/>
    </source>
</evidence>
<name>A0ABR2UV94_9PEZI</name>
<feature type="chain" id="PRO_5046774944" description="CFEM domain-containing protein" evidence="10">
    <location>
        <begin position="18"/>
        <end position="152"/>
    </location>
</feature>
<evidence type="ECO:0000256" key="5">
    <source>
        <dbReference type="ARBA" id="ARBA00022622"/>
    </source>
</evidence>
<gene>
    <name evidence="12" type="ORF">SUNI508_08191</name>
</gene>
<evidence type="ECO:0000256" key="8">
    <source>
        <dbReference type="ARBA" id="ARBA00023288"/>
    </source>
</evidence>
<comment type="caution">
    <text evidence="12">The sequence shown here is derived from an EMBL/GenBank/DDBJ whole genome shotgun (WGS) entry which is preliminary data.</text>
</comment>
<keyword evidence="8" id="KW-0449">Lipoprotein</keyword>
<keyword evidence="9" id="KW-0479">Metal-binding</keyword>
<feature type="disulfide bond" evidence="9">
    <location>
        <begin position="49"/>
        <end position="56"/>
    </location>
</feature>
<evidence type="ECO:0000256" key="2">
    <source>
        <dbReference type="ARBA" id="ARBA00004613"/>
    </source>
</evidence>
<dbReference type="SMART" id="SM00747">
    <property type="entry name" value="CFEM"/>
    <property type="match status" value="1"/>
</dbReference>
<organism evidence="12 13">
    <name type="scientific">Seiridium unicorne</name>
    <dbReference type="NCBI Taxonomy" id="138068"/>
    <lineage>
        <taxon>Eukaryota</taxon>
        <taxon>Fungi</taxon>
        <taxon>Dikarya</taxon>
        <taxon>Ascomycota</taxon>
        <taxon>Pezizomycotina</taxon>
        <taxon>Sordariomycetes</taxon>
        <taxon>Xylariomycetidae</taxon>
        <taxon>Amphisphaeriales</taxon>
        <taxon>Sporocadaceae</taxon>
        <taxon>Seiridium</taxon>
    </lineage>
</organism>
<comment type="similarity">
    <text evidence="3">Belongs to the RBT5 family.</text>
</comment>
<keyword evidence="5" id="KW-0325">Glycoprotein</keyword>
<evidence type="ECO:0000256" key="7">
    <source>
        <dbReference type="ARBA" id="ARBA00023157"/>
    </source>
</evidence>
<comment type="caution">
    <text evidence="9">Lacks conserved residue(s) required for the propagation of feature annotation.</text>
</comment>
<keyword evidence="6 10" id="KW-0732">Signal</keyword>
<keyword evidence="5" id="KW-0336">GPI-anchor</keyword>
<keyword evidence="9" id="KW-0349">Heme</keyword>
<keyword evidence="4" id="KW-0964">Secreted</keyword>
<evidence type="ECO:0000256" key="4">
    <source>
        <dbReference type="ARBA" id="ARBA00022525"/>
    </source>
</evidence>
<keyword evidence="7 9" id="KW-1015">Disulfide bond</keyword>
<dbReference type="PROSITE" id="PS52012">
    <property type="entry name" value="CFEM"/>
    <property type="match status" value="1"/>
</dbReference>
<feature type="domain" description="CFEM" evidence="11">
    <location>
        <begin position="6"/>
        <end position="121"/>
    </location>
</feature>
<comment type="subcellular location">
    <subcellularLocation>
        <location evidence="1">Membrane</location>
        <topology evidence="1">Lipid-anchor</topology>
        <topology evidence="1">GPI-anchor</topology>
    </subcellularLocation>
    <subcellularLocation>
        <location evidence="2">Secreted</location>
    </subcellularLocation>
</comment>
<evidence type="ECO:0000313" key="13">
    <source>
        <dbReference type="Proteomes" id="UP001408356"/>
    </source>
</evidence>